<name>A0A552UWS8_9FIRM</name>
<accession>A0A552UWS8</accession>
<gene>
    <name evidence="1" type="ORF">FL857_10960</name>
</gene>
<dbReference type="Pfam" id="PF14107">
    <property type="entry name" value="DUF4280"/>
    <property type="match status" value="1"/>
</dbReference>
<dbReference type="EMBL" id="VJXW01000024">
    <property type="protein sequence ID" value="TRW22691.1"/>
    <property type="molecule type" value="Genomic_DNA"/>
</dbReference>
<proteinExistence type="predicted"/>
<sequence length="497" mass="57316">MGEKIMSEQYEYLVRGALLQCSCGSCQRRLNLPLCHGVYIGKNPVMNSGDYIPEVNVMSFGTCSKTGSKCMPGFAGYAPWLNVNRRLIVGDEEKYALTTNSYLECVTGGRITVVSSGQEYNMKSKETINKEAFKSEELKEFQENMKKQFNLDDRTAKLIGNVYLSLTEEYPNASQDEIDWRFTRLIGGFVYNDWFFRETAGNALEREGETIGKSELALAEKNYFINKLGFKENDYNYLRYKIRIQNSIIAFRNKSDAYNISDENLGKYKENYEKGYGITLGNNENFKDLWREQIDKLYGNDENDRKGDLAHQFVTMSAILVTDLQYKKDNSKLKLIDPREELLLKGYCEYSGLTSTLLFGDKNREDLSGWLGDSVIHNKFKLNSEPTLGPDDYISDLDSENITYKMKEENIDFLTASNNYYSGLGKDYTRAEKFLEHTSVETVEDKIISWIDVTGDNEFMRLNTKNDNMKIIEEKYSDTYNFIMNLKSKNNTLKPMK</sequence>
<dbReference type="AlphaFoldDB" id="A0A552UWS8"/>
<evidence type="ECO:0000313" key="1">
    <source>
        <dbReference type="EMBL" id="TRW22691.1"/>
    </source>
</evidence>
<dbReference type="Proteomes" id="UP000319424">
    <property type="component" value="Unassembled WGS sequence"/>
</dbReference>
<reference evidence="1 2" key="1">
    <citation type="submission" date="2019-07" db="EMBL/GenBank/DDBJ databases">
        <title>Criibacterium bergeronii gen. nov., sp. nov. isolated from human clinical samples.</title>
        <authorList>
            <person name="Maheux A.F."/>
            <person name="Boudreau D.K."/>
            <person name="Berube E."/>
            <person name="Brodeur S."/>
            <person name="Bernard K.A."/>
            <person name="Abed J.Y."/>
            <person name="Ducrey E."/>
            <person name="Guay E.F."/>
            <person name="Raymond F."/>
            <person name="Corbeil J."/>
            <person name="Domingo M.-C."/>
            <person name="Roy P.H."/>
            <person name="Boissinot M."/>
            <person name="Tocheva E.I."/>
            <person name="Omar R.F."/>
        </authorList>
    </citation>
    <scope>NUCLEOTIDE SEQUENCE [LARGE SCALE GENOMIC DNA]</scope>
    <source>
        <strain evidence="1 2">CCRI-24246</strain>
    </source>
</reference>
<organism evidence="1 2">
    <name type="scientific">Criibacterium bergeronii</name>
    <dbReference type="NCBI Taxonomy" id="1871336"/>
    <lineage>
        <taxon>Bacteria</taxon>
        <taxon>Bacillati</taxon>
        <taxon>Bacillota</taxon>
        <taxon>Clostridia</taxon>
        <taxon>Peptostreptococcales</taxon>
        <taxon>Filifactoraceae</taxon>
        <taxon>Criibacterium</taxon>
    </lineage>
</organism>
<protein>
    <submittedName>
        <fullName evidence="1">DUF4280 domain-containing protein</fullName>
    </submittedName>
</protein>
<evidence type="ECO:0000313" key="2">
    <source>
        <dbReference type="Proteomes" id="UP000319424"/>
    </source>
</evidence>
<comment type="caution">
    <text evidence="1">The sequence shown here is derived from an EMBL/GenBank/DDBJ whole genome shotgun (WGS) entry which is preliminary data.</text>
</comment>
<dbReference type="OrthoDB" id="2733241at2"/>
<dbReference type="InterPro" id="IPR025460">
    <property type="entry name" value="DUF4280"/>
</dbReference>